<accession>A0AAN6MQQ5</accession>
<evidence type="ECO:0000313" key="3">
    <source>
        <dbReference type="Proteomes" id="UP001303889"/>
    </source>
</evidence>
<dbReference type="Gene3D" id="3.50.50.100">
    <property type="match status" value="1"/>
</dbReference>
<comment type="caution">
    <text evidence="2">The sequence shown here is derived from an EMBL/GenBank/DDBJ whole genome shotgun (WGS) entry which is preliminary data.</text>
</comment>
<dbReference type="Proteomes" id="UP001303889">
    <property type="component" value="Unassembled WGS sequence"/>
</dbReference>
<dbReference type="PRINTS" id="PR00368">
    <property type="entry name" value="FADPNR"/>
</dbReference>
<dbReference type="GO" id="GO:0050660">
    <property type="term" value="F:flavin adenine dinucleotide binding"/>
    <property type="evidence" value="ECO:0007669"/>
    <property type="project" value="TreeGrafter"/>
</dbReference>
<dbReference type="PRINTS" id="PR00411">
    <property type="entry name" value="PNDRDTASEI"/>
</dbReference>
<dbReference type="InterPro" id="IPR036188">
    <property type="entry name" value="FAD/NAD-bd_sf"/>
</dbReference>
<gene>
    <name evidence="2" type="ORF">C8A05DRAFT_42270</name>
</gene>
<dbReference type="PANTHER" id="PTHR43735:SF11">
    <property type="entry name" value="HYPOTHETICAL OXIDOREDUCTASE (EUROFUNG)"/>
    <property type="match status" value="1"/>
</dbReference>
<reference evidence="2" key="2">
    <citation type="submission" date="2023-05" db="EMBL/GenBank/DDBJ databases">
        <authorList>
            <consortium name="Lawrence Berkeley National Laboratory"/>
            <person name="Steindorff A."/>
            <person name="Hensen N."/>
            <person name="Bonometti L."/>
            <person name="Westerberg I."/>
            <person name="Brannstrom I.O."/>
            <person name="Guillou S."/>
            <person name="Cros-Aarteil S."/>
            <person name="Calhoun S."/>
            <person name="Haridas S."/>
            <person name="Kuo A."/>
            <person name="Mondo S."/>
            <person name="Pangilinan J."/>
            <person name="Riley R."/>
            <person name="Labutti K."/>
            <person name="Andreopoulos B."/>
            <person name="Lipzen A."/>
            <person name="Chen C."/>
            <person name="Yanf M."/>
            <person name="Daum C."/>
            <person name="Ng V."/>
            <person name="Clum A."/>
            <person name="Ohm R."/>
            <person name="Martin F."/>
            <person name="Silar P."/>
            <person name="Natvig D."/>
            <person name="Lalanne C."/>
            <person name="Gautier V."/>
            <person name="Ament-Velasquez S.L."/>
            <person name="Kruys A."/>
            <person name="Hutchinson M.I."/>
            <person name="Powell A.J."/>
            <person name="Barry K."/>
            <person name="Miller A.N."/>
            <person name="Grigoriev I.V."/>
            <person name="Debuchy R."/>
            <person name="Gladieux P."/>
            <person name="Thoren M.H."/>
            <person name="Johannesson H."/>
        </authorList>
    </citation>
    <scope>NUCLEOTIDE SEQUENCE</scope>
    <source>
        <strain evidence="2">CBS 103.79</strain>
    </source>
</reference>
<dbReference type="GO" id="GO:0004174">
    <property type="term" value="F:electron-transferring-flavoprotein dehydrogenase activity"/>
    <property type="evidence" value="ECO:0007669"/>
    <property type="project" value="TreeGrafter"/>
</dbReference>
<name>A0AAN6MQQ5_9PEZI</name>
<sequence length="399" mass="42931">MAAGLRNVVVVGGSYVGMNTAKELANLLPATHRVLLVEPHSHFHHLFAFPRFAISPGHEHKAFIPFTSVFSGAPSPSRHLVARARAVALHPHSLTLDREWQGSRTLPFDFLVVATGTRLSAPGTMPADDKAPSVHYLQAYQAGIRAAREVLVIGGGAVGVQMACDLKEIYPEKRVTLVHSREKLMPAYHEALSGLVKERFEELGVELVTGARAVLPPADGEDGVFGAVLREVKLSNGATLTADFVIRATGQTPNTQFLGPLQEEAEEELINPQNGFIRVLPTLQFADPRYPHLFAVGDVADTGAHKAARPGALQAAVAAKNVAALVEGREAAERLEVAGAGIHLTLGLTKNVIFRNPDVKEGATEPVIKLKDDGREDMGIEGVWMRRGVTVASPQEYHL</sequence>
<feature type="domain" description="FAD/NAD(P)-binding" evidence="1">
    <location>
        <begin position="7"/>
        <end position="316"/>
    </location>
</feature>
<keyword evidence="3" id="KW-1185">Reference proteome</keyword>
<dbReference type="AlphaFoldDB" id="A0AAN6MQQ5"/>
<dbReference type="GO" id="GO:0005737">
    <property type="term" value="C:cytoplasm"/>
    <property type="evidence" value="ECO:0007669"/>
    <property type="project" value="TreeGrafter"/>
</dbReference>
<proteinExistence type="predicted"/>
<organism evidence="2 3">
    <name type="scientific">Staphylotrichum tortipilum</name>
    <dbReference type="NCBI Taxonomy" id="2831512"/>
    <lineage>
        <taxon>Eukaryota</taxon>
        <taxon>Fungi</taxon>
        <taxon>Dikarya</taxon>
        <taxon>Ascomycota</taxon>
        <taxon>Pezizomycotina</taxon>
        <taxon>Sordariomycetes</taxon>
        <taxon>Sordariomycetidae</taxon>
        <taxon>Sordariales</taxon>
        <taxon>Chaetomiaceae</taxon>
        <taxon>Staphylotrichum</taxon>
    </lineage>
</organism>
<protein>
    <submittedName>
        <fullName evidence="2">Apoptosis-inducing factor A</fullName>
    </submittedName>
</protein>
<evidence type="ECO:0000313" key="2">
    <source>
        <dbReference type="EMBL" id="KAK3904708.1"/>
    </source>
</evidence>
<dbReference type="Pfam" id="PF07992">
    <property type="entry name" value="Pyr_redox_2"/>
    <property type="match status" value="1"/>
</dbReference>
<dbReference type="EMBL" id="MU855387">
    <property type="protein sequence ID" value="KAK3904708.1"/>
    <property type="molecule type" value="Genomic_DNA"/>
</dbReference>
<dbReference type="PANTHER" id="PTHR43735">
    <property type="entry name" value="APOPTOSIS-INDUCING FACTOR 1"/>
    <property type="match status" value="1"/>
</dbReference>
<dbReference type="SUPFAM" id="SSF51905">
    <property type="entry name" value="FAD/NAD(P)-binding domain"/>
    <property type="match status" value="1"/>
</dbReference>
<evidence type="ECO:0000259" key="1">
    <source>
        <dbReference type="Pfam" id="PF07992"/>
    </source>
</evidence>
<dbReference type="InterPro" id="IPR023753">
    <property type="entry name" value="FAD/NAD-binding_dom"/>
</dbReference>
<reference evidence="2" key="1">
    <citation type="journal article" date="2023" name="Mol. Phylogenet. Evol.">
        <title>Genome-scale phylogeny and comparative genomics of the fungal order Sordariales.</title>
        <authorList>
            <person name="Hensen N."/>
            <person name="Bonometti L."/>
            <person name="Westerberg I."/>
            <person name="Brannstrom I.O."/>
            <person name="Guillou S."/>
            <person name="Cros-Aarteil S."/>
            <person name="Calhoun S."/>
            <person name="Haridas S."/>
            <person name="Kuo A."/>
            <person name="Mondo S."/>
            <person name="Pangilinan J."/>
            <person name="Riley R."/>
            <person name="LaButti K."/>
            <person name="Andreopoulos B."/>
            <person name="Lipzen A."/>
            <person name="Chen C."/>
            <person name="Yan M."/>
            <person name="Daum C."/>
            <person name="Ng V."/>
            <person name="Clum A."/>
            <person name="Steindorff A."/>
            <person name="Ohm R.A."/>
            <person name="Martin F."/>
            <person name="Silar P."/>
            <person name="Natvig D.O."/>
            <person name="Lalanne C."/>
            <person name="Gautier V."/>
            <person name="Ament-Velasquez S.L."/>
            <person name="Kruys A."/>
            <person name="Hutchinson M.I."/>
            <person name="Powell A.J."/>
            <person name="Barry K."/>
            <person name="Miller A.N."/>
            <person name="Grigoriev I.V."/>
            <person name="Debuchy R."/>
            <person name="Gladieux P."/>
            <person name="Hiltunen Thoren M."/>
            <person name="Johannesson H."/>
        </authorList>
    </citation>
    <scope>NUCLEOTIDE SEQUENCE</scope>
    <source>
        <strain evidence="2">CBS 103.79</strain>
    </source>
</reference>